<evidence type="ECO:0000259" key="15">
    <source>
        <dbReference type="PROSITE" id="PS50011"/>
    </source>
</evidence>
<dbReference type="InterPro" id="IPR017441">
    <property type="entry name" value="Protein_kinase_ATP_BS"/>
</dbReference>
<dbReference type="Proteomes" id="UP001151699">
    <property type="component" value="Chromosome C"/>
</dbReference>
<dbReference type="Gene3D" id="1.10.510.10">
    <property type="entry name" value="Transferase(Phosphotransferase) domain 1"/>
    <property type="match status" value="1"/>
</dbReference>
<keyword evidence="4" id="KW-0723">Serine/threonine-protein kinase</keyword>
<evidence type="ECO:0000256" key="13">
    <source>
        <dbReference type="SAM" id="Coils"/>
    </source>
</evidence>
<dbReference type="InterPro" id="IPR011009">
    <property type="entry name" value="Kinase-like_dom_sf"/>
</dbReference>
<comment type="similarity">
    <text evidence="2">Belongs to the protein kinase superfamily. STE Ser/Thr protein kinase family. STE20 subfamily.</text>
</comment>
<comment type="catalytic activity">
    <reaction evidence="11">
        <text>L-seryl-[protein] + ATP = O-phospho-L-seryl-[protein] + ADP + H(+)</text>
        <dbReference type="Rhea" id="RHEA:17989"/>
        <dbReference type="Rhea" id="RHEA-COMP:9863"/>
        <dbReference type="Rhea" id="RHEA-COMP:11604"/>
        <dbReference type="ChEBI" id="CHEBI:15378"/>
        <dbReference type="ChEBI" id="CHEBI:29999"/>
        <dbReference type="ChEBI" id="CHEBI:30616"/>
        <dbReference type="ChEBI" id="CHEBI:83421"/>
        <dbReference type="ChEBI" id="CHEBI:456216"/>
        <dbReference type="EC" id="2.7.11.1"/>
    </reaction>
</comment>
<dbReference type="Pfam" id="PF07978">
    <property type="entry name" value="NIPSNAP"/>
    <property type="match status" value="2"/>
</dbReference>
<dbReference type="FunFam" id="3.30.200.20:FF:000029">
    <property type="entry name" value="Serine/threonine-protein kinase TAO2, putative"/>
    <property type="match status" value="1"/>
</dbReference>
<evidence type="ECO:0000256" key="7">
    <source>
        <dbReference type="ARBA" id="ARBA00022777"/>
    </source>
</evidence>
<keyword evidence="8 12" id="KW-0067">ATP-binding</keyword>
<sequence>MPSIRPGSLKDPEIADLFNKHDPEKIFDDLREIGHGSFGAVYYARCNLTKEIVAIKKMSYMGKQSLEKWQDILKEIRFLRQLQHPNTIEYKGCYLKDSTAWLVMEYCVGSASDIIEVHKKPLREEEIAAICDGVLHGLSYLHSLGRIHRDIKAGNILLTEQGIVKLADFGSAAIKCPANSFVGTPYWMAPEVILAMDEGQYDGKVDVWSLGITCIELAERKPPYFNMNAMSALYHIAQNEAPSLQSQEWSDIFRNFVEACLKKSPNDRPNSSRLLSHHLVTRHRTSNVLIELIARTKAAVRDLDNINYRKMKKILMVDSCEVESTVGDPEDTIDEHAGGDSSKSNSINSEHSLHSVGISAASSQSSSSNSIPPGINQPHQGVISRNSSRHRNPVLPPPSMHLNNHSVPNSSNQMQSTSHYHHNHNVSQHAMANAVSEHGANNFATIRTTSIVTKQQKEHMQEEIEQMSGYKRMRREHQASLIKLEERCKAEMENHKTALDKEYDLLLHNFTRELERLSVKHQQEIERRMKQNNNNEKKLFKEISLKQDLDRKAFEARRKKEYKANKDRWKRELSMDENTPKRERDATLQSQKEHLKAAEQEEEQRLLRNQKNYIEVEMRKFKKRKMLTLHDMENQLLRDELSKKQQQLENAHSMLLKHHEKTQELEYKQQKSVHTLREEQITKQHSTELLNQKEYMDRSEKELLRKHALELKQQPKSLKQKELQIRKQFRETCETQTRQYKALKSQLLQNTPKEERKAVIQKLKEEKVRKLTLLGDQYEQSIADMLQKQSLHLDESQEFECQKLKNRLQYEMDVLMAYQKKNRMQSQTQRERERKELEERVSVRRALLESKMEAEFQQFDSERAERVRILHDKHTAEIEAFDEESIRKGFSALALAEASRETYPDEEGSLSGSMISLAHSNSSTSFPAAPLNAQILNSSLLVFSPTFIRQSVRTVSTTSTQYGESESWLSKLLVRRIEPTKEPHSRMLSDKEVIYALNTHNVRPDCVEKYLKNYKNVVELIHSKKDLNCELIGSWTVNVGDMDQVIHLWKYTGGFEAIDQANLNVYADENYLKLSKERGTYLRSRHLQYLLQFSYWPQIEPRVGGNIYEMRSYRLKPGTMIEWGNNWARAINFRKTNNEAFAGFFSQVGRLYNVHHIWCYKSLQARKENREAAWRSPGWDECVAYTVPLIKDMHSRILSPTEFSPTQ</sequence>
<proteinExistence type="inferred from homology"/>
<keyword evidence="9 13" id="KW-0175">Coiled coil</keyword>
<evidence type="ECO:0000256" key="1">
    <source>
        <dbReference type="ARBA" id="ARBA00005291"/>
    </source>
</evidence>
<evidence type="ECO:0000313" key="17">
    <source>
        <dbReference type="Proteomes" id="UP001151699"/>
    </source>
</evidence>
<name>A0A9Q0MRD2_9DIPT</name>
<evidence type="ECO:0000256" key="11">
    <source>
        <dbReference type="ARBA" id="ARBA00048679"/>
    </source>
</evidence>
<keyword evidence="17" id="KW-1185">Reference proteome</keyword>
<feature type="region of interest" description="Disordered" evidence="14">
    <location>
        <begin position="565"/>
        <end position="603"/>
    </location>
</feature>
<feature type="region of interest" description="Disordered" evidence="14">
    <location>
        <begin position="325"/>
        <end position="419"/>
    </location>
</feature>
<evidence type="ECO:0000256" key="4">
    <source>
        <dbReference type="ARBA" id="ARBA00022527"/>
    </source>
</evidence>
<feature type="domain" description="Protein kinase" evidence="15">
    <location>
        <begin position="27"/>
        <end position="280"/>
    </location>
</feature>
<dbReference type="GO" id="GO:0005737">
    <property type="term" value="C:cytoplasm"/>
    <property type="evidence" value="ECO:0007669"/>
    <property type="project" value="TreeGrafter"/>
</dbReference>
<comment type="catalytic activity">
    <reaction evidence="10">
        <text>L-threonyl-[protein] + ATP = O-phospho-L-threonyl-[protein] + ADP + H(+)</text>
        <dbReference type="Rhea" id="RHEA:46608"/>
        <dbReference type="Rhea" id="RHEA-COMP:11060"/>
        <dbReference type="Rhea" id="RHEA-COMP:11605"/>
        <dbReference type="ChEBI" id="CHEBI:15378"/>
        <dbReference type="ChEBI" id="CHEBI:30013"/>
        <dbReference type="ChEBI" id="CHEBI:30616"/>
        <dbReference type="ChEBI" id="CHEBI:61977"/>
        <dbReference type="ChEBI" id="CHEBI:456216"/>
        <dbReference type="EC" id="2.7.11.1"/>
    </reaction>
</comment>
<keyword evidence="7 16" id="KW-0418">Kinase</keyword>
<evidence type="ECO:0000313" key="16">
    <source>
        <dbReference type="EMBL" id="KAJ6636587.1"/>
    </source>
</evidence>
<dbReference type="InterPro" id="IPR011008">
    <property type="entry name" value="Dimeric_a/b-barrel"/>
</dbReference>
<feature type="compositionally biased region" description="Low complexity" evidence="14">
    <location>
        <begin position="357"/>
        <end position="378"/>
    </location>
</feature>
<evidence type="ECO:0000256" key="12">
    <source>
        <dbReference type="PROSITE-ProRule" id="PRU10141"/>
    </source>
</evidence>
<dbReference type="FunFam" id="3.30.70.100:FF:000046">
    <property type="entry name" value="Nipsnap, isoform F"/>
    <property type="match status" value="1"/>
</dbReference>
<feature type="compositionally biased region" description="Low complexity" evidence="14">
    <location>
        <begin position="341"/>
        <end position="350"/>
    </location>
</feature>
<evidence type="ECO:0000256" key="3">
    <source>
        <dbReference type="ARBA" id="ARBA00012513"/>
    </source>
</evidence>
<dbReference type="OrthoDB" id="10016527at2759"/>
<dbReference type="Gene3D" id="3.30.70.100">
    <property type="match status" value="2"/>
</dbReference>
<gene>
    <name evidence="16" type="primary">Taok1</name>
    <name evidence="16" type="ORF">Bhyg_15178</name>
</gene>
<dbReference type="InterPro" id="IPR012577">
    <property type="entry name" value="NIPSNAP"/>
</dbReference>
<evidence type="ECO:0000256" key="10">
    <source>
        <dbReference type="ARBA" id="ARBA00047899"/>
    </source>
</evidence>
<feature type="binding site" evidence="12">
    <location>
        <position position="57"/>
    </location>
    <ligand>
        <name>ATP</name>
        <dbReference type="ChEBI" id="CHEBI:30616"/>
    </ligand>
</feature>
<dbReference type="Pfam" id="PF00069">
    <property type="entry name" value="Pkinase"/>
    <property type="match status" value="1"/>
</dbReference>
<protein>
    <recommendedName>
        <fullName evidence="3">non-specific serine/threonine protein kinase</fullName>
        <ecNumber evidence="3">2.7.11.1</ecNumber>
    </recommendedName>
</protein>
<comment type="similarity">
    <text evidence="1">Belongs to the NipSnap family.</text>
</comment>
<comment type="caution">
    <text evidence="16">The sequence shown here is derived from an EMBL/GenBank/DDBJ whole genome shotgun (WGS) entry which is preliminary data.</text>
</comment>
<dbReference type="SUPFAM" id="SSF54909">
    <property type="entry name" value="Dimeric alpha+beta barrel"/>
    <property type="match status" value="2"/>
</dbReference>
<dbReference type="SUPFAM" id="SSF56112">
    <property type="entry name" value="Protein kinase-like (PK-like)"/>
    <property type="match status" value="1"/>
</dbReference>
<dbReference type="PROSITE" id="PS50011">
    <property type="entry name" value="PROTEIN_KINASE_DOM"/>
    <property type="match status" value="1"/>
</dbReference>
<keyword evidence="5" id="KW-0808">Transferase</keyword>
<dbReference type="EC" id="2.7.11.1" evidence="3"/>
<dbReference type="FunFam" id="3.30.70.100:FF:000003">
    <property type="entry name" value="Protein NipSnap homolog 2"/>
    <property type="match status" value="1"/>
</dbReference>
<evidence type="ECO:0000256" key="14">
    <source>
        <dbReference type="SAM" id="MobiDB-lite"/>
    </source>
</evidence>
<dbReference type="PANTHER" id="PTHR47167">
    <property type="entry name" value="SERINE/THREONINE-PROTEIN KINASE TAO1-LIKE PROTEIN"/>
    <property type="match status" value="1"/>
</dbReference>
<accession>A0A9Q0MRD2</accession>
<organism evidence="16 17">
    <name type="scientific">Pseudolycoriella hygida</name>
    <dbReference type="NCBI Taxonomy" id="35572"/>
    <lineage>
        <taxon>Eukaryota</taxon>
        <taxon>Metazoa</taxon>
        <taxon>Ecdysozoa</taxon>
        <taxon>Arthropoda</taxon>
        <taxon>Hexapoda</taxon>
        <taxon>Insecta</taxon>
        <taxon>Pterygota</taxon>
        <taxon>Neoptera</taxon>
        <taxon>Endopterygota</taxon>
        <taxon>Diptera</taxon>
        <taxon>Nematocera</taxon>
        <taxon>Sciaroidea</taxon>
        <taxon>Sciaridae</taxon>
        <taxon>Pseudolycoriella</taxon>
    </lineage>
</organism>
<feature type="coiled-coil region" evidence="13">
    <location>
        <begin position="474"/>
        <end position="527"/>
    </location>
</feature>
<dbReference type="PROSITE" id="PS00107">
    <property type="entry name" value="PROTEIN_KINASE_ATP"/>
    <property type="match status" value="1"/>
</dbReference>
<dbReference type="GO" id="GO:0004674">
    <property type="term" value="F:protein serine/threonine kinase activity"/>
    <property type="evidence" value="ECO:0007669"/>
    <property type="project" value="UniProtKB-KW"/>
</dbReference>
<evidence type="ECO:0000256" key="9">
    <source>
        <dbReference type="ARBA" id="ARBA00023054"/>
    </source>
</evidence>
<dbReference type="InterPro" id="IPR051234">
    <property type="entry name" value="TAO_STE20_kinase"/>
</dbReference>
<dbReference type="Gene3D" id="3.30.200.20">
    <property type="entry name" value="Phosphorylase Kinase, domain 1"/>
    <property type="match status" value="1"/>
</dbReference>
<dbReference type="GO" id="GO:0005524">
    <property type="term" value="F:ATP binding"/>
    <property type="evidence" value="ECO:0007669"/>
    <property type="project" value="UniProtKB-UniRule"/>
</dbReference>
<dbReference type="InterPro" id="IPR000719">
    <property type="entry name" value="Prot_kinase_dom"/>
</dbReference>
<dbReference type="EMBL" id="WJQU01000004">
    <property type="protein sequence ID" value="KAJ6636587.1"/>
    <property type="molecule type" value="Genomic_DNA"/>
</dbReference>
<evidence type="ECO:0000256" key="5">
    <source>
        <dbReference type="ARBA" id="ARBA00022679"/>
    </source>
</evidence>
<dbReference type="SMART" id="SM00220">
    <property type="entry name" value="S_TKc"/>
    <property type="match status" value="1"/>
</dbReference>
<dbReference type="PANTHER" id="PTHR47167:SF4">
    <property type="entry name" value="SERINE_THREONINE-PROTEIN KINASE TAO"/>
    <property type="match status" value="1"/>
</dbReference>
<dbReference type="FunFam" id="1.10.510.10:FF:000030">
    <property type="entry name" value="Serine/threonine-protein kinase TAO2, putative"/>
    <property type="match status" value="1"/>
</dbReference>
<evidence type="ECO:0000256" key="6">
    <source>
        <dbReference type="ARBA" id="ARBA00022741"/>
    </source>
</evidence>
<evidence type="ECO:0000256" key="2">
    <source>
        <dbReference type="ARBA" id="ARBA00008874"/>
    </source>
</evidence>
<keyword evidence="6 12" id="KW-0547">Nucleotide-binding</keyword>
<evidence type="ECO:0000256" key="8">
    <source>
        <dbReference type="ARBA" id="ARBA00022840"/>
    </source>
</evidence>
<feature type="compositionally biased region" description="Polar residues" evidence="14">
    <location>
        <begin position="401"/>
        <end position="418"/>
    </location>
</feature>
<reference evidence="16" key="1">
    <citation type="submission" date="2022-07" db="EMBL/GenBank/DDBJ databases">
        <authorList>
            <person name="Trinca V."/>
            <person name="Uliana J.V.C."/>
            <person name="Torres T.T."/>
            <person name="Ward R.J."/>
            <person name="Monesi N."/>
        </authorList>
    </citation>
    <scope>NUCLEOTIDE SEQUENCE</scope>
    <source>
        <strain evidence="16">HSMRA1968</strain>
        <tissue evidence="16">Whole embryos</tissue>
    </source>
</reference>
<dbReference type="CDD" id="cd06607">
    <property type="entry name" value="STKc_TAO"/>
    <property type="match status" value="1"/>
</dbReference>
<dbReference type="AlphaFoldDB" id="A0A9Q0MRD2"/>